<dbReference type="PANTHER" id="PTHR39456">
    <property type="entry name" value="METAL-DEPENDENT HYDROLASE"/>
    <property type="match status" value="1"/>
</dbReference>
<comment type="caution">
    <text evidence="2">The sequence shown here is derived from an EMBL/GenBank/DDBJ whole genome shotgun (WGS) entry which is preliminary data.</text>
</comment>
<dbReference type="Pfam" id="PF10118">
    <property type="entry name" value="Metal_hydrol"/>
    <property type="match status" value="1"/>
</dbReference>
<dbReference type="OrthoDB" id="5727566at2"/>
<keyword evidence="3" id="KW-1185">Reference proteome</keyword>
<dbReference type="RefSeq" id="WP_012138037.1">
    <property type="nucleotide sequence ID" value="NZ_KE007325.1"/>
</dbReference>
<dbReference type="PIRSF" id="PIRSF007580">
    <property type="entry name" value="UCP07580"/>
    <property type="match status" value="1"/>
</dbReference>
<evidence type="ECO:0000313" key="3">
    <source>
        <dbReference type="Proteomes" id="UP000016540"/>
    </source>
</evidence>
<feature type="transmembrane region" description="Helical" evidence="1">
    <location>
        <begin position="133"/>
        <end position="155"/>
    </location>
</feature>
<evidence type="ECO:0008006" key="4">
    <source>
        <dbReference type="Google" id="ProtNLM"/>
    </source>
</evidence>
<sequence>MKAKSRHNIQPRHVQFDFSDTPLYWLRDDAFSTHMINGIHLLLPEGELWFCRVYNKALPLVTDDNLRADVQGFIRQEAIHSRAHSKAQDYLREHGLSFDEYHRRVSWLFQSLLGEQPLGLKSLDRKKWRKQWLVLRVGLIAAIEHFTGVLGQWAMDNTSWEQSGDPAMVDLFKWHLAEEVEHRTVAFDLFEHLCKTQLGFYISRQALMALVFPLFLYFIAEGGRTLYRQDPSPKVKRFGRMGMLNIFRELERVGKDTGNVPTFSFLVRATFRWLAPDFHPVHEGDTQQALDYLARSPAANHVS</sequence>
<evidence type="ECO:0000313" key="2">
    <source>
        <dbReference type="EMBL" id="EON91967.1"/>
    </source>
</evidence>
<dbReference type="Proteomes" id="UP000016540">
    <property type="component" value="Unassembled WGS sequence"/>
</dbReference>
<dbReference type="AlphaFoldDB" id="R8B083"/>
<dbReference type="PATRIC" id="fig|1318628.3.peg.2013"/>
<dbReference type="eggNOG" id="COG3687">
    <property type="taxonomic scope" value="Bacteria"/>
</dbReference>
<evidence type="ECO:0000256" key="1">
    <source>
        <dbReference type="SAM" id="Phobius"/>
    </source>
</evidence>
<dbReference type="STRING" id="1318628.MARLIPOL_10096"/>
<protein>
    <recommendedName>
        <fullName evidence="4">Metal-dependent hydrolase</fullName>
    </recommendedName>
</protein>
<reference evidence="2 3" key="1">
    <citation type="journal article" date="2013" name="Genome Announc.">
        <title>Draft Genome Sequence of the Moderately Halophilic Bacterium Marinobacter lipolyticus Strain SM19.</title>
        <authorList>
            <person name="Papke R.T."/>
            <person name="de la Haba R.R."/>
            <person name="Infante-Dominguez C."/>
            <person name="Perez D."/>
            <person name="Sanchez-Porro C."/>
            <person name="Lapierre P."/>
            <person name="Ventosa A."/>
        </authorList>
    </citation>
    <scope>NUCLEOTIDE SEQUENCE [LARGE SCALE GENOMIC DNA]</scope>
    <source>
        <strain evidence="2 3">SM19</strain>
    </source>
</reference>
<dbReference type="HOGENOM" id="CLU_051636_1_0_6"/>
<dbReference type="PANTHER" id="PTHR39456:SF1">
    <property type="entry name" value="METAL-DEPENDENT HYDROLASE"/>
    <property type="match status" value="1"/>
</dbReference>
<name>R8B083_9GAMM</name>
<gene>
    <name evidence="2" type="ORF">MARLIPOL_10096</name>
</gene>
<keyword evidence="1" id="KW-0472">Membrane</keyword>
<feature type="transmembrane region" description="Helical" evidence="1">
    <location>
        <begin position="198"/>
        <end position="219"/>
    </location>
</feature>
<accession>R8B083</accession>
<dbReference type="EMBL" id="ASAD01000011">
    <property type="protein sequence ID" value="EON91967.1"/>
    <property type="molecule type" value="Genomic_DNA"/>
</dbReference>
<proteinExistence type="predicted"/>
<keyword evidence="1" id="KW-0812">Transmembrane</keyword>
<keyword evidence="1" id="KW-1133">Transmembrane helix</keyword>
<dbReference type="InterPro" id="IPR016516">
    <property type="entry name" value="UCP07580"/>
</dbReference>
<organism evidence="2 3">
    <name type="scientific">Marinobacter lipolyticus SM19</name>
    <dbReference type="NCBI Taxonomy" id="1318628"/>
    <lineage>
        <taxon>Bacteria</taxon>
        <taxon>Pseudomonadati</taxon>
        <taxon>Pseudomonadota</taxon>
        <taxon>Gammaproteobacteria</taxon>
        <taxon>Pseudomonadales</taxon>
        <taxon>Marinobacteraceae</taxon>
        <taxon>Marinobacter</taxon>
    </lineage>
</organism>